<dbReference type="RefSeq" id="WP_188711505.1">
    <property type="nucleotide sequence ID" value="NZ_BMHO01000001.1"/>
</dbReference>
<dbReference type="CDD" id="cd00085">
    <property type="entry name" value="HNHc"/>
    <property type="match status" value="1"/>
</dbReference>
<keyword evidence="4" id="KW-0540">Nuclease</keyword>
<dbReference type="GO" id="GO:0004519">
    <property type="term" value="F:endonuclease activity"/>
    <property type="evidence" value="ECO:0007669"/>
    <property type="project" value="UniProtKB-KW"/>
</dbReference>
<gene>
    <name evidence="4" type="ORF">GCM10010915_13350</name>
</gene>
<dbReference type="Pfam" id="PF01844">
    <property type="entry name" value="HNH"/>
    <property type="match status" value="1"/>
</dbReference>
<accession>A0A917DG38</accession>
<dbReference type="GO" id="GO:0008270">
    <property type="term" value="F:zinc ion binding"/>
    <property type="evidence" value="ECO:0007669"/>
    <property type="project" value="InterPro"/>
</dbReference>
<proteinExistence type="inferred from homology"/>
<protein>
    <submittedName>
        <fullName evidence="4">HNH endonuclease</fullName>
    </submittedName>
</protein>
<evidence type="ECO:0000256" key="2">
    <source>
        <dbReference type="SAM" id="MobiDB-lite"/>
    </source>
</evidence>
<name>A0A917DG38_9MICO</name>
<feature type="compositionally biased region" description="Basic and acidic residues" evidence="2">
    <location>
        <begin position="470"/>
        <end position="507"/>
    </location>
</feature>
<reference evidence="4" key="2">
    <citation type="submission" date="2020-09" db="EMBL/GenBank/DDBJ databases">
        <authorList>
            <person name="Sun Q."/>
            <person name="Zhou Y."/>
        </authorList>
    </citation>
    <scope>NUCLEOTIDE SEQUENCE</scope>
    <source>
        <strain evidence="4">CGMCC 1.15152</strain>
    </source>
</reference>
<evidence type="ECO:0000313" key="4">
    <source>
        <dbReference type="EMBL" id="GGD34292.1"/>
    </source>
</evidence>
<dbReference type="InterPro" id="IPR003870">
    <property type="entry name" value="DUF222"/>
</dbReference>
<dbReference type="InterPro" id="IPR002711">
    <property type="entry name" value="HNH"/>
</dbReference>
<evidence type="ECO:0000313" key="5">
    <source>
        <dbReference type="Proteomes" id="UP000633205"/>
    </source>
</evidence>
<dbReference type="Pfam" id="PF02720">
    <property type="entry name" value="DUF222"/>
    <property type="match status" value="1"/>
</dbReference>
<keyword evidence="5" id="KW-1185">Reference proteome</keyword>
<organism evidence="4 5">
    <name type="scientific">Microbacterium faecale</name>
    <dbReference type="NCBI Taxonomy" id="1804630"/>
    <lineage>
        <taxon>Bacteria</taxon>
        <taxon>Bacillati</taxon>
        <taxon>Actinomycetota</taxon>
        <taxon>Actinomycetes</taxon>
        <taxon>Micrococcales</taxon>
        <taxon>Microbacteriaceae</taxon>
        <taxon>Microbacterium</taxon>
    </lineage>
</organism>
<dbReference type="EMBL" id="BMHO01000001">
    <property type="protein sequence ID" value="GGD34292.1"/>
    <property type="molecule type" value="Genomic_DNA"/>
</dbReference>
<dbReference type="SMART" id="SM00507">
    <property type="entry name" value="HNHc"/>
    <property type="match status" value="1"/>
</dbReference>
<keyword evidence="4" id="KW-0378">Hydrolase</keyword>
<reference evidence="4" key="1">
    <citation type="journal article" date="2014" name="Int. J. Syst. Evol. Microbiol.">
        <title>Complete genome sequence of Corynebacterium casei LMG S-19264T (=DSM 44701T), isolated from a smear-ripened cheese.</title>
        <authorList>
            <consortium name="US DOE Joint Genome Institute (JGI-PGF)"/>
            <person name="Walter F."/>
            <person name="Albersmeier A."/>
            <person name="Kalinowski J."/>
            <person name="Ruckert C."/>
        </authorList>
    </citation>
    <scope>NUCLEOTIDE SEQUENCE</scope>
    <source>
        <strain evidence="4">CGMCC 1.15152</strain>
    </source>
</reference>
<comment type="caution">
    <text evidence="4">The sequence shown here is derived from an EMBL/GenBank/DDBJ whole genome shotgun (WGS) entry which is preliminary data.</text>
</comment>
<dbReference type="GO" id="GO:0003676">
    <property type="term" value="F:nucleic acid binding"/>
    <property type="evidence" value="ECO:0007669"/>
    <property type="project" value="InterPro"/>
</dbReference>
<feature type="region of interest" description="Disordered" evidence="2">
    <location>
        <begin position="470"/>
        <end position="520"/>
    </location>
</feature>
<dbReference type="InterPro" id="IPR003615">
    <property type="entry name" value="HNH_nuc"/>
</dbReference>
<sequence>MTEDEFDDRLAGLTPEQRVEARAALDELADAVEAASMIEGHILSLQARLAKLADATAAGSPNHAAREYARRSMSAQVALAMRVHPSSASAQLAIAEQIHDDSPAILESMCEGKCTRKHAEQVARAGANLDAGGRASLDQNAVPFAETRTPGELRRILAKQAADLAPRTLRERHAEARTERRITITDLDDGMSELLLLAPTFETHALHDRLTQMGRAIKADRSRARSAFRDDHGYLPEDGWTAPVSGEIDGGDAVAIAATDRRTMDQIRVDLLLDLLLTAAPSGHDLVASGTGSSLSGVRASVHVTVPTSQLIDPDDGVAWIDGGALISPDTARIVAGNTVGWERIFHRPVDGAITAVDHYRPTVAQRRALVARDMACRFPGCRVPAHRCDVDHAHDYARGGTTELSNLESLCAAHHQMKHQDAWGVRQVGGGVFEWTTPTGKVVTDEPVSRVFFQETPGAAELEQERLAAKRARRAEQSRAEERREIAREQRAAHERASRSRPDGDRSSTFGPCDDATSHWLATGDDRVFGWTAEEFLEGLAAGTIVDPERVEQ</sequence>
<keyword evidence="4" id="KW-0255">Endonuclease</keyword>
<evidence type="ECO:0000256" key="1">
    <source>
        <dbReference type="ARBA" id="ARBA00023450"/>
    </source>
</evidence>
<comment type="similarity">
    <text evidence="1">Belongs to the Rv1128c/1148c/1588c/1702c/1945/3466 family.</text>
</comment>
<feature type="domain" description="HNH nuclease" evidence="3">
    <location>
        <begin position="365"/>
        <end position="417"/>
    </location>
</feature>
<evidence type="ECO:0000259" key="3">
    <source>
        <dbReference type="SMART" id="SM00507"/>
    </source>
</evidence>
<dbReference type="Proteomes" id="UP000633205">
    <property type="component" value="Unassembled WGS sequence"/>
</dbReference>
<dbReference type="AlphaFoldDB" id="A0A917DG38"/>
<dbReference type="Gene3D" id="1.10.30.50">
    <property type="match status" value="1"/>
</dbReference>